<proteinExistence type="predicted"/>
<evidence type="ECO:0000313" key="2">
    <source>
        <dbReference type="Proteomes" id="UP000076532"/>
    </source>
</evidence>
<organism evidence="1 2">
    <name type="scientific">Athelia psychrophila</name>
    <dbReference type="NCBI Taxonomy" id="1759441"/>
    <lineage>
        <taxon>Eukaryota</taxon>
        <taxon>Fungi</taxon>
        <taxon>Dikarya</taxon>
        <taxon>Basidiomycota</taxon>
        <taxon>Agaricomycotina</taxon>
        <taxon>Agaricomycetes</taxon>
        <taxon>Agaricomycetidae</taxon>
        <taxon>Atheliales</taxon>
        <taxon>Atheliaceae</taxon>
        <taxon>Athelia</taxon>
    </lineage>
</organism>
<dbReference type="OrthoDB" id="4743193at2759"/>
<keyword evidence="2" id="KW-1185">Reference proteome</keyword>
<accession>A0A166STJ2</accession>
<sequence>MATTMHMQIEVVISCLSVNNVTASSFVLSLLEDSDYVNHPCTEDLVQQMHNIFEAFEKHYKLLESAMDWAKSYMECNHSNSINQLAHVNGRFDFGALHTSEHQLKTFQIEDMACEIEDHEPAL</sequence>
<dbReference type="AlphaFoldDB" id="A0A166STJ2"/>
<dbReference type="Proteomes" id="UP000076532">
    <property type="component" value="Unassembled WGS sequence"/>
</dbReference>
<reference evidence="1 2" key="1">
    <citation type="journal article" date="2016" name="Mol. Biol. Evol.">
        <title>Comparative Genomics of Early-Diverging Mushroom-Forming Fungi Provides Insights into the Origins of Lignocellulose Decay Capabilities.</title>
        <authorList>
            <person name="Nagy L.G."/>
            <person name="Riley R."/>
            <person name="Tritt A."/>
            <person name="Adam C."/>
            <person name="Daum C."/>
            <person name="Floudas D."/>
            <person name="Sun H."/>
            <person name="Yadav J.S."/>
            <person name="Pangilinan J."/>
            <person name="Larsson K.H."/>
            <person name="Matsuura K."/>
            <person name="Barry K."/>
            <person name="Labutti K."/>
            <person name="Kuo R."/>
            <person name="Ohm R.A."/>
            <person name="Bhattacharya S.S."/>
            <person name="Shirouzu T."/>
            <person name="Yoshinaga Y."/>
            <person name="Martin F.M."/>
            <person name="Grigoriev I.V."/>
            <person name="Hibbett D.S."/>
        </authorList>
    </citation>
    <scope>NUCLEOTIDE SEQUENCE [LARGE SCALE GENOMIC DNA]</scope>
    <source>
        <strain evidence="1 2">CBS 109695</strain>
    </source>
</reference>
<name>A0A166STJ2_9AGAM</name>
<evidence type="ECO:0000313" key="1">
    <source>
        <dbReference type="EMBL" id="KZP29810.1"/>
    </source>
</evidence>
<gene>
    <name evidence="1" type="ORF">FIBSPDRAFT_946680</name>
</gene>
<dbReference type="EMBL" id="KV417497">
    <property type="protein sequence ID" value="KZP29810.1"/>
    <property type="molecule type" value="Genomic_DNA"/>
</dbReference>
<protein>
    <submittedName>
        <fullName evidence="1">Uncharacterized protein</fullName>
    </submittedName>
</protein>